<evidence type="ECO:0000313" key="2">
    <source>
        <dbReference type="Proteomes" id="UP000009011"/>
    </source>
</evidence>
<dbReference type="NCBIfam" id="NF033709">
    <property type="entry name" value="PorV_fam"/>
    <property type="match status" value="1"/>
</dbReference>
<evidence type="ECO:0000313" key="1">
    <source>
        <dbReference type="EMBL" id="AFN74851.1"/>
    </source>
</evidence>
<sequence>MPFYNNIVKIAKQKNGAMKNTILFGILLFSFSTAFPQTYKFLNLDTSPRAAALAGGFVSANDDPNVIFYNPAGINLLEGIPVSFSFVNHLMDINSASLSAVKEFRFGKLGAAVKYVSYGDFTKATSTGEKTGSFGAADIAFILGYGNKLDDNFYYGINTKFIYSSIDEYSSSALAVDLGLHYEFSESMWNIGFSVLNIGSQLSTYAEIDEDLPLDVRVGVSKQLKNVPFRFYFSLNKLNREQESLADRLRNFTLGAEVKLGASFRLRFGYDSEKRKELKIGSSAGLAGLNLGFGFNVKNYTLDYGFSSMGFIGSIHRFGISTNLE</sequence>
<organism evidence="1 2">
    <name type="scientific">Melioribacter roseus (strain DSM 23840 / JCM 17771 / VKM B-2668 / P3M-2)</name>
    <dbReference type="NCBI Taxonomy" id="1191523"/>
    <lineage>
        <taxon>Bacteria</taxon>
        <taxon>Pseudomonadati</taxon>
        <taxon>Ignavibacteriota</taxon>
        <taxon>Ignavibacteria</taxon>
        <taxon>Ignavibacteriales</taxon>
        <taxon>Melioribacteraceae</taxon>
        <taxon>Melioribacter</taxon>
    </lineage>
</organism>
<dbReference type="eggNOG" id="COG2067">
    <property type="taxonomic scope" value="Bacteria"/>
</dbReference>
<dbReference type="KEGG" id="mro:MROS_1617"/>
<dbReference type="NCBIfam" id="NF033711">
    <property type="entry name" value="T9SS_PorQ"/>
    <property type="match status" value="1"/>
</dbReference>
<dbReference type="AlphaFoldDB" id="I7A4N5"/>
<dbReference type="Proteomes" id="UP000009011">
    <property type="component" value="Chromosome"/>
</dbReference>
<accession>I7A4N5</accession>
<dbReference type="HOGENOM" id="CLU_069104_0_0_10"/>
<evidence type="ECO:0008006" key="3">
    <source>
        <dbReference type="Google" id="ProtNLM"/>
    </source>
</evidence>
<dbReference type="STRING" id="1191523.MROS_1617"/>
<dbReference type="SUPFAM" id="SSF56935">
    <property type="entry name" value="Porins"/>
    <property type="match status" value="1"/>
</dbReference>
<name>I7A4N5_MELRP</name>
<reference evidence="1 2" key="1">
    <citation type="journal article" date="2013" name="PLoS ONE">
        <title>Genomic analysis of Melioribacter roseus, facultatively anaerobic organotrophic bacterium representing a novel deep lineage within Bacteriodetes/Chlorobi group.</title>
        <authorList>
            <person name="Kadnikov V.V."/>
            <person name="Mardanov A.V."/>
            <person name="Podosokorskaya O.A."/>
            <person name="Gavrilov S.N."/>
            <person name="Kublanov I.V."/>
            <person name="Beletsky A.V."/>
            <person name="Bonch-Osmolovskaya E.A."/>
            <person name="Ravin N.V."/>
        </authorList>
    </citation>
    <scope>NUCLEOTIDE SEQUENCE [LARGE SCALE GENOMIC DNA]</scope>
    <source>
        <strain evidence="2">JCM 17771 / P3M-2</strain>
    </source>
</reference>
<keyword evidence="2" id="KW-1185">Reference proteome</keyword>
<dbReference type="Gene3D" id="2.40.160.60">
    <property type="entry name" value="Outer membrane protein transport protein (OMPP1/FadL/TodX)"/>
    <property type="match status" value="1"/>
</dbReference>
<protein>
    <recommendedName>
        <fullName evidence="3">Type IX secretion system protein PorQ</fullName>
    </recommendedName>
</protein>
<gene>
    <name evidence="1" type="ordered locus">MROS_1617</name>
</gene>
<proteinExistence type="predicted"/>
<dbReference type="PATRIC" id="fig|1191523.3.peg.1715"/>
<dbReference type="EMBL" id="CP003557">
    <property type="protein sequence ID" value="AFN74851.1"/>
    <property type="molecule type" value="Genomic_DNA"/>
</dbReference>